<sequence>MKNNQQKRQENLDQKLLKNKLLMNDADLKYKFEKIWIMPKHIYPQIFFLYQCKTNIQKALFTNLLVLLIPKQKLYLEYL</sequence>
<accession>A0A8S1TBL2</accession>
<gene>
    <name evidence="1" type="ORF">PPENT_87.1.T0170325</name>
</gene>
<dbReference type="AlphaFoldDB" id="A0A8S1TBL2"/>
<evidence type="ECO:0000313" key="1">
    <source>
        <dbReference type="EMBL" id="CAD8148152.1"/>
    </source>
</evidence>
<protein>
    <submittedName>
        <fullName evidence="1">Uncharacterized protein</fullName>
    </submittedName>
</protein>
<name>A0A8S1TBL2_9CILI</name>
<dbReference type="Proteomes" id="UP000689195">
    <property type="component" value="Unassembled WGS sequence"/>
</dbReference>
<keyword evidence="2" id="KW-1185">Reference proteome</keyword>
<reference evidence="1" key="1">
    <citation type="submission" date="2021-01" db="EMBL/GenBank/DDBJ databases">
        <authorList>
            <consortium name="Genoscope - CEA"/>
            <person name="William W."/>
        </authorList>
    </citation>
    <scope>NUCLEOTIDE SEQUENCE</scope>
</reference>
<comment type="caution">
    <text evidence="1">The sequence shown here is derived from an EMBL/GenBank/DDBJ whole genome shotgun (WGS) entry which is preliminary data.</text>
</comment>
<dbReference type="EMBL" id="CAJJDO010000017">
    <property type="protein sequence ID" value="CAD8148152.1"/>
    <property type="molecule type" value="Genomic_DNA"/>
</dbReference>
<organism evidence="1 2">
    <name type="scientific">Paramecium pentaurelia</name>
    <dbReference type="NCBI Taxonomy" id="43138"/>
    <lineage>
        <taxon>Eukaryota</taxon>
        <taxon>Sar</taxon>
        <taxon>Alveolata</taxon>
        <taxon>Ciliophora</taxon>
        <taxon>Intramacronucleata</taxon>
        <taxon>Oligohymenophorea</taxon>
        <taxon>Peniculida</taxon>
        <taxon>Parameciidae</taxon>
        <taxon>Paramecium</taxon>
    </lineage>
</organism>
<proteinExistence type="predicted"/>
<evidence type="ECO:0000313" key="2">
    <source>
        <dbReference type="Proteomes" id="UP000689195"/>
    </source>
</evidence>